<dbReference type="GO" id="GO:0042302">
    <property type="term" value="F:structural constituent of cuticle"/>
    <property type="evidence" value="ECO:0007669"/>
    <property type="project" value="UniProtKB-UniRule"/>
</dbReference>
<gene>
    <name evidence="5" type="primary">LOC106743379</name>
</gene>
<dbReference type="InterPro" id="IPR051217">
    <property type="entry name" value="Insect_Cuticle_Struc_Prot"/>
</dbReference>
<dbReference type="PROSITE" id="PS00233">
    <property type="entry name" value="CHIT_BIND_RR_1"/>
    <property type="match status" value="1"/>
</dbReference>
<sequence>MPRLGSHELTHPELLSEYQLRELLKNSCIDVLKLEKLCRNELLEIYKRIAMPLPQRQRGGNAKAPDAEVDMTPEEIGIPFMDSNMCNLNTSKGAKRMPQLSELEEDRLKPLINDQRSMPKKIRLSSTPKVETACNGINKRRCDEQNELVLFLGLLALSHGVVVPAVPLAKLEEFDAVPQYSFAYDVQDAVTGDSKAQYETRNGDIVQGSYSLIEADGTRRIVEYTADPVNGFNAVVSRQPLTVAAVAASPVVPLRPALPPLAAPAAAPSIPALGPDSDVEVLEARSGPLTREQEIQRQQQLRQLQRLREQEQQQQEQQLRQLQRLREQQRQQSSRLQVQQLRQQAQRRPQEEEQQAEQRQEQREQQQAPGRAAGQPVASARVAALPAKAIASYPTYPYAAYTAAYTSPLAYATPLAGLTYAAAPALA</sequence>
<keyword evidence="1 2" id="KW-0193">Cuticle</keyword>
<dbReference type="GeneID" id="106743379"/>
<dbReference type="GO" id="GO:0031012">
    <property type="term" value="C:extracellular matrix"/>
    <property type="evidence" value="ECO:0007669"/>
    <property type="project" value="TreeGrafter"/>
</dbReference>
<dbReference type="PRINTS" id="PR00947">
    <property type="entry name" value="CUTICLE"/>
</dbReference>
<dbReference type="AlphaFoldDB" id="A0A6P3X353"/>
<evidence type="ECO:0000256" key="3">
    <source>
        <dbReference type="SAM" id="MobiDB-lite"/>
    </source>
</evidence>
<dbReference type="InterPro" id="IPR031311">
    <property type="entry name" value="CHIT_BIND_RR_consensus"/>
</dbReference>
<dbReference type="Pfam" id="PF00379">
    <property type="entry name" value="Chitin_bind_4"/>
    <property type="match status" value="1"/>
</dbReference>
<name>A0A6P3X353_DINQU</name>
<feature type="compositionally biased region" description="Basic and acidic residues" evidence="3">
    <location>
        <begin position="348"/>
        <end position="364"/>
    </location>
</feature>
<feature type="compositionally biased region" description="Low complexity" evidence="3">
    <location>
        <begin position="336"/>
        <end position="347"/>
    </location>
</feature>
<dbReference type="GO" id="GO:0072669">
    <property type="term" value="C:tRNA-splicing ligase complex"/>
    <property type="evidence" value="ECO:0007669"/>
    <property type="project" value="InterPro"/>
</dbReference>
<organism evidence="4 5">
    <name type="scientific">Dinoponera quadriceps</name>
    <name type="common">South American ant</name>
    <dbReference type="NCBI Taxonomy" id="609295"/>
    <lineage>
        <taxon>Eukaryota</taxon>
        <taxon>Metazoa</taxon>
        <taxon>Ecdysozoa</taxon>
        <taxon>Arthropoda</taxon>
        <taxon>Hexapoda</taxon>
        <taxon>Insecta</taxon>
        <taxon>Pterygota</taxon>
        <taxon>Neoptera</taxon>
        <taxon>Endopterygota</taxon>
        <taxon>Hymenoptera</taxon>
        <taxon>Apocrita</taxon>
        <taxon>Aculeata</taxon>
        <taxon>Formicoidea</taxon>
        <taxon>Formicidae</taxon>
        <taxon>Ponerinae</taxon>
        <taxon>Ponerini</taxon>
        <taxon>Dinoponera</taxon>
    </lineage>
</organism>
<dbReference type="Pfam" id="PF15323">
    <property type="entry name" value="Ashwin"/>
    <property type="match status" value="1"/>
</dbReference>
<dbReference type="PROSITE" id="PS51155">
    <property type="entry name" value="CHIT_BIND_RR_2"/>
    <property type="match status" value="1"/>
</dbReference>
<dbReference type="OrthoDB" id="10071059at2759"/>
<dbReference type="GO" id="GO:0005615">
    <property type="term" value="C:extracellular space"/>
    <property type="evidence" value="ECO:0007669"/>
    <property type="project" value="TreeGrafter"/>
</dbReference>
<dbReference type="Proteomes" id="UP000515204">
    <property type="component" value="Unplaced"/>
</dbReference>
<dbReference type="GO" id="GO:0048598">
    <property type="term" value="P:embryonic morphogenesis"/>
    <property type="evidence" value="ECO:0007669"/>
    <property type="project" value="InterPro"/>
</dbReference>
<evidence type="ECO:0000256" key="2">
    <source>
        <dbReference type="PROSITE-ProRule" id="PRU00497"/>
    </source>
</evidence>
<protein>
    <submittedName>
        <fullName evidence="5">Uncharacterized protein LOC106743379</fullName>
    </submittedName>
</protein>
<evidence type="ECO:0000256" key="1">
    <source>
        <dbReference type="ARBA" id="ARBA00022460"/>
    </source>
</evidence>
<dbReference type="RefSeq" id="XP_014472652.1">
    <property type="nucleotide sequence ID" value="XM_014617166.1"/>
</dbReference>
<evidence type="ECO:0000313" key="5">
    <source>
        <dbReference type="RefSeq" id="XP_014472652.1"/>
    </source>
</evidence>
<keyword evidence="4" id="KW-1185">Reference proteome</keyword>
<reference evidence="5" key="1">
    <citation type="submission" date="2025-08" db="UniProtKB">
        <authorList>
            <consortium name="RefSeq"/>
        </authorList>
    </citation>
    <scope>IDENTIFICATION</scope>
</reference>
<dbReference type="InterPro" id="IPR000618">
    <property type="entry name" value="Insect_cuticle"/>
</dbReference>
<proteinExistence type="predicted"/>
<dbReference type="PANTHER" id="PTHR12236:SF86">
    <property type="entry name" value="CCP84AC-RELATED"/>
    <property type="match status" value="1"/>
</dbReference>
<dbReference type="KEGG" id="dqu:106743379"/>
<dbReference type="PANTHER" id="PTHR12236">
    <property type="entry name" value="STRUCTURAL CONTITUENT OF CUTICLE"/>
    <property type="match status" value="1"/>
</dbReference>
<evidence type="ECO:0000313" key="4">
    <source>
        <dbReference type="Proteomes" id="UP000515204"/>
    </source>
</evidence>
<feature type="region of interest" description="Disordered" evidence="3">
    <location>
        <begin position="336"/>
        <end position="377"/>
    </location>
</feature>
<accession>A0A6P3X353</accession>
<dbReference type="InterPro" id="IPR024887">
    <property type="entry name" value="Ashwin"/>
</dbReference>